<protein>
    <recommendedName>
        <fullName evidence="3">NIPSNAP protein</fullName>
    </recommendedName>
</protein>
<keyword evidence="2" id="KW-1185">Reference proteome</keyword>
<dbReference type="Proteomes" id="UP000198648">
    <property type="component" value="Unassembled WGS sequence"/>
</dbReference>
<organism evidence="1 2">
    <name type="scientific">Flavobacterium urocaniciphilum</name>
    <dbReference type="NCBI Taxonomy" id="1299341"/>
    <lineage>
        <taxon>Bacteria</taxon>
        <taxon>Pseudomonadati</taxon>
        <taxon>Bacteroidota</taxon>
        <taxon>Flavobacteriia</taxon>
        <taxon>Flavobacteriales</taxon>
        <taxon>Flavobacteriaceae</taxon>
        <taxon>Flavobacterium</taxon>
    </lineage>
</organism>
<dbReference type="SUPFAM" id="SSF54909">
    <property type="entry name" value="Dimeric alpha+beta barrel"/>
    <property type="match status" value="1"/>
</dbReference>
<proteinExistence type="predicted"/>
<reference evidence="1 2" key="1">
    <citation type="submission" date="2016-10" db="EMBL/GenBank/DDBJ databases">
        <authorList>
            <person name="de Groot N.N."/>
        </authorList>
    </citation>
    <scope>NUCLEOTIDE SEQUENCE [LARGE SCALE GENOMIC DNA]</scope>
    <source>
        <strain evidence="1 2">DSM 27078</strain>
    </source>
</reference>
<gene>
    <name evidence="1" type="ORF">SAMN05444005_101153</name>
</gene>
<sequence length="97" mass="11456">MIVVHEIFVCKPGNASKLATLFKEVMADSPEFVNIMTDMTGDFNRVIMQSQYDNLSAYEDRFKKYIEDSEEVKKMKEKMQGYHDLYISGKREIFKVW</sequence>
<name>A0A1H8YSS5_9FLAO</name>
<evidence type="ECO:0000313" key="2">
    <source>
        <dbReference type="Proteomes" id="UP000198648"/>
    </source>
</evidence>
<dbReference type="RefSeq" id="WP_091463789.1">
    <property type="nucleotide sequence ID" value="NZ_FOEI01000001.1"/>
</dbReference>
<accession>A0A1H8YSS5</accession>
<dbReference type="EMBL" id="FOEI01000001">
    <property type="protein sequence ID" value="SEP55206.1"/>
    <property type="molecule type" value="Genomic_DNA"/>
</dbReference>
<evidence type="ECO:0008006" key="3">
    <source>
        <dbReference type="Google" id="ProtNLM"/>
    </source>
</evidence>
<dbReference type="AlphaFoldDB" id="A0A1H8YSS5"/>
<dbReference type="OrthoDB" id="673412at2"/>
<dbReference type="STRING" id="1299341.SAMN05444005_101153"/>
<evidence type="ECO:0000313" key="1">
    <source>
        <dbReference type="EMBL" id="SEP55206.1"/>
    </source>
</evidence>
<dbReference type="InterPro" id="IPR011008">
    <property type="entry name" value="Dimeric_a/b-barrel"/>
</dbReference>